<evidence type="ECO:0000256" key="6">
    <source>
        <dbReference type="ARBA" id="ARBA00023242"/>
    </source>
</evidence>
<dbReference type="GO" id="GO:0008270">
    <property type="term" value="F:zinc ion binding"/>
    <property type="evidence" value="ECO:0007669"/>
    <property type="project" value="UniProtKB-KW"/>
</dbReference>
<dbReference type="FunFam" id="3.30.160.60:FF:002343">
    <property type="entry name" value="Zinc finger protein 33A"/>
    <property type="match status" value="1"/>
</dbReference>
<dbReference type="Pfam" id="PF00096">
    <property type="entry name" value="zf-C2H2"/>
    <property type="match status" value="3"/>
</dbReference>
<evidence type="ECO:0000313" key="11">
    <source>
        <dbReference type="Proteomes" id="UP000594262"/>
    </source>
</evidence>
<feature type="domain" description="C2H2-type" evidence="9">
    <location>
        <begin position="292"/>
        <end position="319"/>
    </location>
</feature>
<organism evidence="10 11">
    <name type="scientific">Clytia hemisphaerica</name>
    <dbReference type="NCBI Taxonomy" id="252671"/>
    <lineage>
        <taxon>Eukaryota</taxon>
        <taxon>Metazoa</taxon>
        <taxon>Cnidaria</taxon>
        <taxon>Hydrozoa</taxon>
        <taxon>Hydroidolina</taxon>
        <taxon>Leptothecata</taxon>
        <taxon>Obeliida</taxon>
        <taxon>Clytiidae</taxon>
        <taxon>Clytia</taxon>
    </lineage>
</organism>
<evidence type="ECO:0000256" key="5">
    <source>
        <dbReference type="ARBA" id="ARBA00022833"/>
    </source>
</evidence>
<feature type="domain" description="C2H2-type" evidence="9">
    <location>
        <begin position="264"/>
        <end position="291"/>
    </location>
</feature>
<reference evidence="10" key="1">
    <citation type="submission" date="2021-01" db="UniProtKB">
        <authorList>
            <consortium name="EnsemblMetazoa"/>
        </authorList>
    </citation>
    <scope>IDENTIFICATION</scope>
</reference>
<dbReference type="GeneID" id="136805938"/>
<dbReference type="FunFam" id="3.30.160.60:FF:000264">
    <property type="entry name" value="Zinc finger protein 236"/>
    <property type="match status" value="1"/>
</dbReference>
<dbReference type="Proteomes" id="UP000594262">
    <property type="component" value="Unplaced"/>
</dbReference>
<feature type="compositionally biased region" description="Polar residues" evidence="8">
    <location>
        <begin position="344"/>
        <end position="354"/>
    </location>
</feature>
<accession>A0A7M5V122</accession>
<evidence type="ECO:0000259" key="9">
    <source>
        <dbReference type="PROSITE" id="PS50157"/>
    </source>
</evidence>
<name>A0A7M5V122_9CNID</name>
<dbReference type="SUPFAM" id="SSF57667">
    <property type="entry name" value="beta-beta-alpha zinc fingers"/>
    <property type="match status" value="2"/>
</dbReference>
<evidence type="ECO:0000256" key="2">
    <source>
        <dbReference type="ARBA" id="ARBA00022723"/>
    </source>
</evidence>
<evidence type="ECO:0000256" key="7">
    <source>
        <dbReference type="PROSITE-ProRule" id="PRU00042"/>
    </source>
</evidence>
<keyword evidence="11" id="KW-1185">Reference proteome</keyword>
<sequence length="447" mass="50403">MHMHTAIFLLLQNAKMSQEANNLCPETLKQITQVLNIKRISNDCIKDDKRYYCLEWEPSWIAEKFVKILKPLLVEEYEKKDKPKIELVACTQSKDDEGYDFLVLKVPKTLETGILSNGDVSINGRHGLSLHQDLCQLKEEKQGENHTGQNDKDDVITFPPLEGTNEFEESLIIETSPAQNTTHQTIPGSHIKNEDTATKSCNLYTENFHDSIGITTSQRKVKCTPRRSRQDIHQLFDCEFCGAQFVHKTHLRIHTRSHTGEKPHKCTFCGRGFAQKGNLRVHEKIHTGEKEYACQFCNKRFITNAQLLVHIRTHTNPNKKRPFSVGGGGYKDADTRDKVIKQGPGNSSNKDSAAILTGSNKNAILNSEFTSKDSITDSMNKLLGQLVSNGQNNKRTLNEPESISSVFVDRIARSKITTSVNSEPHMTVISQIGSNSPVVIERTNEIF</sequence>
<evidence type="ECO:0000256" key="1">
    <source>
        <dbReference type="ARBA" id="ARBA00004123"/>
    </source>
</evidence>
<dbReference type="PANTHER" id="PTHR24394:SF29">
    <property type="entry name" value="MYONEURIN"/>
    <property type="match status" value="1"/>
</dbReference>
<dbReference type="AlphaFoldDB" id="A0A7M5V122"/>
<dbReference type="PROSITE" id="PS00028">
    <property type="entry name" value="ZINC_FINGER_C2H2_1"/>
    <property type="match status" value="3"/>
</dbReference>
<keyword evidence="6" id="KW-0539">Nucleus</keyword>
<evidence type="ECO:0000313" key="10">
    <source>
        <dbReference type="EnsemblMetazoa" id="CLYHEMP004553.1"/>
    </source>
</evidence>
<dbReference type="SMART" id="SM00355">
    <property type="entry name" value="ZnF_C2H2"/>
    <property type="match status" value="3"/>
</dbReference>
<dbReference type="RefSeq" id="XP_066918630.1">
    <property type="nucleotide sequence ID" value="XM_067062529.1"/>
</dbReference>
<dbReference type="InterPro" id="IPR036236">
    <property type="entry name" value="Znf_C2H2_sf"/>
</dbReference>
<keyword evidence="4 7" id="KW-0863">Zinc-finger</keyword>
<dbReference type="Gene3D" id="3.30.160.60">
    <property type="entry name" value="Classic Zinc Finger"/>
    <property type="match status" value="3"/>
</dbReference>
<evidence type="ECO:0000256" key="3">
    <source>
        <dbReference type="ARBA" id="ARBA00022737"/>
    </source>
</evidence>
<feature type="region of interest" description="Disordered" evidence="8">
    <location>
        <begin position="319"/>
        <end position="354"/>
    </location>
</feature>
<dbReference type="GO" id="GO:0000981">
    <property type="term" value="F:DNA-binding transcription factor activity, RNA polymerase II-specific"/>
    <property type="evidence" value="ECO:0007669"/>
    <property type="project" value="TreeGrafter"/>
</dbReference>
<dbReference type="PROSITE" id="PS50157">
    <property type="entry name" value="ZINC_FINGER_C2H2_2"/>
    <property type="match status" value="3"/>
</dbReference>
<keyword evidence="2" id="KW-0479">Metal-binding</keyword>
<keyword evidence="3" id="KW-0677">Repeat</keyword>
<proteinExistence type="predicted"/>
<evidence type="ECO:0000256" key="4">
    <source>
        <dbReference type="ARBA" id="ARBA00022771"/>
    </source>
</evidence>
<dbReference type="OrthoDB" id="5963218at2759"/>
<keyword evidence="5" id="KW-0862">Zinc</keyword>
<dbReference type="EnsemblMetazoa" id="CLYHEMT004553.1">
    <property type="protein sequence ID" value="CLYHEMP004553.1"/>
    <property type="gene ID" value="CLYHEMG004553"/>
</dbReference>
<evidence type="ECO:0000256" key="8">
    <source>
        <dbReference type="SAM" id="MobiDB-lite"/>
    </source>
</evidence>
<protein>
    <recommendedName>
        <fullName evidence="9">C2H2-type domain-containing protein</fullName>
    </recommendedName>
</protein>
<comment type="subcellular location">
    <subcellularLocation>
        <location evidence="1">Nucleus</location>
    </subcellularLocation>
</comment>
<dbReference type="GO" id="GO:0005634">
    <property type="term" value="C:nucleus"/>
    <property type="evidence" value="ECO:0007669"/>
    <property type="project" value="UniProtKB-SubCell"/>
</dbReference>
<feature type="domain" description="C2H2-type" evidence="9">
    <location>
        <begin position="236"/>
        <end position="263"/>
    </location>
</feature>
<dbReference type="PANTHER" id="PTHR24394">
    <property type="entry name" value="ZINC FINGER PROTEIN"/>
    <property type="match status" value="1"/>
</dbReference>
<dbReference type="InterPro" id="IPR013087">
    <property type="entry name" value="Znf_C2H2_type"/>
</dbReference>
<feature type="compositionally biased region" description="Basic and acidic residues" evidence="8">
    <location>
        <begin position="331"/>
        <end position="340"/>
    </location>
</feature>